<evidence type="ECO:0000256" key="2">
    <source>
        <dbReference type="ARBA" id="ARBA00022448"/>
    </source>
</evidence>
<dbReference type="NCBIfam" id="TIGR01129">
    <property type="entry name" value="secD"/>
    <property type="match status" value="1"/>
</dbReference>
<keyword evidence="7 9" id="KW-0811">Translocation</keyword>
<dbReference type="GO" id="GO:0005886">
    <property type="term" value="C:plasma membrane"/>
    <property type="evidence" value="ECO:0007669"/>
    <property type="project" value="UniProtKB-SubCell"/>
</dbReference>
<keyword evidence="4 9" id="KW-0812">Transmembrane</keyword>
<dbReference type="Pfam" id="PF21760">
    <property type="entry name" value="SecD_1st"/>
    <property type="match status" value="1"/>
</dbReference>
<feature type="domain" description="Protein translocase subunit SecDF P1" evidence="11">
    <location>
        <begin position="77"/>
        <end position="133"/>
    </location>
</feature>
<evidence type="ECO:0000256" key="1">
    <source>
        <dbReference type="ARBA" id="ARBA00004651"/>
    </source>
</evidence>
<feature type="transmembrane region" description="Helical" evidence="9">
    <location>
        <begin position="343"/>
        <end position="364"/>
    </location>
</feature>
<evidence type="ECO:0000256" key="3">
    <source>
        <dbReference type="ARBA" id="ARBA00022475"/>
    </source>
</evidence>
<dbReference type="Pfam" id="PF07549">
    <property type="entry name" value="Sec_GG"/>
    <property type="match status" value="1"/>
</dbReference>
<accession>A0A1F4UDX1</accession>
<feature type="domain" description="Protein export membrane protein SecD/SecF C-terminal" evidence="10">
    <location>
        <begin position="324"/>
        <end position="492"/>
    </location>
</feature>
<dbReference type="Gene3D" id="1.20.1640.10">
    <property type="entry name" value="Multidrug efflux transporter AcrB transmembrane domain"/>
    <property type="match status" value="1"/>
</dbReference>
<dbReference type="PANTHER" id="PTHR30081">
    <property type="entry name" value="PROTEIN-EXPORT MEMBRANE PROTEIN SEC"/>
    <property type="match status" value="1"/>
</dbReference>
<comment type="similarity">
    <text evidence="9">Belongs to the SecD/SecF family. SecD subfamily.</text>
</comment>
<dbReference type="Pfam" id="PF22599">
    <property type="entry name" value="SecDF_P1_head"/>
    <property type="match status" value="1"/>
</dbReference>
<evidence type="ECO:0000259" key="11">
    <source>
        <dbReference type="Pfam" id="PF21760"/>
    </source>
</evidence>
<dbReference type="PANTHER" id="PTHR30081:SF1">
    <property type="entry name" value="PROTEIN TRANSLOCASE SUBUNIT SECD"/>
    <property type="match status" value="1"/>
</dbReference>
<comment type="caution">
    <text evidence="9">Lacks conserved residue(s) required for the propagation of feature annotation.</text>
</comment>
<comment type="function">
    <text evidence="9">Part of the Sec protein translocase complex. Interacts with the SecYEG preprotein conducting channel. SecDF uses the proton motive force (PMF) to complete protein translocation after the ATP-dependent function of SecA.</text>
</comment>
<dbReference type="InterPro" id="IPR054384">
    <property type="entry name" value="SecDF_P1_head"/>
</dbReference>
<evidence type="ECO:0000259" key="10">
    <source>
        <dbReference type="Pfam" id="PF02355"/>
    </source>
</evidence>
<dbReference type="InterPro" id="IPR048631">
    <property type="entry name" value="SecD_1st"/>
</dbReference>
<evidence type="ECO:0000256" key="5">
    <source>
        <dbReference type="ARBA" id="ARBA00022927"/>
    </source>
</evidence>
<comment type="subunit">
    <text evidence="9">Forms a complex with SecF. Part of the essential Sec protein translocation apparatus which comprises SecA, SecYEG and auxiliary proteins SecDF. Other proteins may also be involved.</text>
</comment>
<feature type="domain" description="SecDF P1 head subdomain" evidence="12">
    <location>
        <begin position="207"/>
        <end position="321"/>
    </location>
</feature>
<keyword evidence="8 9" id="KW-0472">Membrane</keyword>
<dbReference type="InterPro" id="IPR048634">
    <property type="entry name" value="SecD_SecF_C"/>
</dbReference>
<comment type="subcellular location">
    <subcellularLocation>
        <location evidence="1 9">Cell membrane</location>
        <topology evidence="1 9">Multi-pass membrane protein</topology>
    </subcellularLocation>
</comment>
<dbReference type="Gene3D" id="3.30.70.3220">
    <property type="match status" value="1"/>
</dbReference>
<evidence type="ECO:0000256" key="6">
    <source>
        <dbReference type="ARBA" id="ARBA00022989"/>
    </source>
</evidence>
<sequence>MKNIWLRIGIVVFALLLGVYAIYPTIRLYTDSNLSKDAQVKLSKRAIHLGLDLKGGMHLVLEMDTTDVKESPEDLRDRAFEIINNRIDEFGVYEPVIEKQSGARILVQLPGVDRDRAISLIEKVAHLEFVLVADDKIEDIIPKIDKLLEAQDTSVLAQPFSSYLIGVERDMGMDIRDEDSVLAAIEKAAEVIPAELHFLFGPRESYQGRQVKRLYLLKKQAELTGEAIRDARHQPASSSDLQHMGTWQIAIELGREYGRQFSSITGRNIGKRLAIILDNIVQSAPFIQERIPQPRAVITGSFTAEEARDLAIILRAGALPAPLKIVEERTVGPSLGRDSINSGIRAVLIGAGVVILFMLVYYSFSGLVANLALFLNLFFLVAILSVFHGSLTMPGIAGIALTIGMAVDANVLIFERIREELKIGKTTRTAIDQGFSRAWITIFDSNATTIIIGIILFIFGSGPIRGFALTLTIGLITNLFTAVFVSRVIFNYFTYKFDIRTLRI</sequence>
<keyword evidence="5 9" id="KW-0653">Protein transport</keyword>
<evidence type="ECO:0000256" key="7">
    <source>
        <dbReference type="ARBA" id="ARBA00023010"/>
    </source>
</evidence>
<dbReference type="Gene3D" id="3.30.1360.200">
    <property type="match status" value="1"/>
</dbReference>
<gene>
    <name evidence="9" type="primary">secD</name>
    <name evidence="13" type="ORF">A2Y85_01245</name>
</gene>
<feature type="transmembrane region" description="Helical" evidence="9">
    <location>
        <begin position="438"/>
        <end position="460"/>
    </location>
</feature>
<dbReference type="FunFam" id="1.20.1640.10:FF:000004">
    <property type="entry name" value="Protein translocase subunit SecD"/>
    <property type="match status" value="1"/>
</dbReference>
<feature type="transmembrane region" description="Helical" evidence="9">
    <location>
        <begin position="371"/>
        <end position="390"/>
    </location>
</feature>
<protein>
    <recommendedName>
        <fullName evidence="9">Protein translocase subunit SecD</fullName>
    </recommendedName>
</protein>
<dbReference type="PRINTS" id="PR00702">
    <property type="entry name" value="ACRIFLAVINRP"/>
</dbReference>
<feature type="transmembrane region" description="Helical" evidence="9">
    <location>
        <begin position="396"/>
        <end position="417"/>
    </location>
</feature>
<dbReference type="InterPro" id="IPR055344">
    <property type="entry name" value="SecD_SecF_C_bact"/>
</dbReference>
<evidence type="ECO:0000256" key="8">
    <source>
        <dbReference type="ARBA" id="ARBA00023136"/>
    </source>
</evidence>
<keyword evidence="3 9" id="KW-1003">Cell membrane</keyword>
<dbReference type="InterPro" id="IPR022813">
    <property type="entry name" value="SecD/SecF_arch_bac"/>
</dbReference>
<evidence type="ECO:0000256" key="9">
    <source>
        <dbReference type="HAMAP-Rule" id="MF_01463"/>
    </source>
</evidence>
<dbReference type="HAMAP" id="MF_01463_B">
    <property type="entry name" value="SecD_B"/>
    <property type="match status" value="1"/>
</dbReference>
<proteinExistence type="inferred from homology"/>
<evidence type="ECO:0000256" key="4">
    <source>
        <dbReference type="ARBA" id="ARBA00022692"/>
    </source>
</evidence>
<dbReference type="SUPFAM" id="SSF82866">
    <property type="entry name" value="Multidrug efflux transporter AcrB transmembrane domain"/>
    <property type="match status" value="1"/>
</dbReference>
<keyword evidence="2 9" id="KW-0813">Transport</keyword>
<evidence type="ECO:0000259" key="12">
    <source>
        <dbReference type="Pfam" id="PF22599"/>
    </source>
</evidence>
<keyword evidence="6 9" id="KW-1133">Transmembrane helix</keyword>
<dbReference type="NCBIfam" id="TIGR00916">
    <property type="entry name" value="2A0604s01"/>
    <property type="match status" value="1"/>
</dbReference>
<dbReference type="Pfam" id="PF02355">
    <property type="entry name" value="SecD_SecF_C"/>
    <property type="match status" value="1"/>
</dbReference>
<dbReference type="InterPro" id="IPR005791">
    <property type="entry name" value="SecD"/>
</dbReference>
<dbReference type="InterPro" id="IPR022646">
    <property type="entry name" value="SecD/SecF_CS"/>
</dbReference>
<dbReference type="GO" id="GO:0065002">
    <property type="term" value="P:intracellular protein transmembrane transport"/>
    <property type="evidence" value="ECO:0007669"/>
    <property type="project" value="UniProtKB-UniRule"/>
</dbReference>
<dbReference type="AlphaFoldDB" id="A0A1F4UDX1"/>
<dbReference type="GO" id="GO:0043952">
    <property type="term" value="P:protein transport by the Sec complex"/>
    <property type="evidence" value="ECO:0007669"/>
    <property type="project" value="UniProtKB-UniRule"/>
</dbReference>
<dbReference type="GO" id="GO:0015450">
    <property type="term" value="F:protein-transporting ATPase activity"/>
    <property type="evidence" value="ECO:0007669"/>
    <property type="project" value="InterPro"/>
</dbReference>
<evidence type="ECO:0000313" key="13">
    <source>
        <dbReference type="EMBL" id="OGC43134.1"/>
    </source>
</evidence>
<reference evidence="13 14" key="1">
    <citation type="journal article" date="2016" name="Nat. Commun.">
        <title>Thousands of microbial genomes shed light on interconnected biogeochemical processes in an aquifer system.</title>
        <authorList>
            <person name="Anantharaman K."/>
            <person name="Brown C.T."/>
            <person name="Hug L.A."/>
            <person name="Sharon I."/>
            <person name="Castelle C.J."/>
            <person name="Probst A.J."/>
            <person name="Thomas B.C."/>
            <person name="Singh A."/>
            <person name="Wilkins M.J."/>
            <person name="Karaoz U."/>
            <person name="Brodie E.L."/>
            <person name="Williams K.H."/>
            <person name="Hubbard S.S."/>
            <person name="Banfield J.F."/>
        </authorList>
    </citation>
    <scope>NUCLEOTIDE SEQUENCE [LARGE SCALE GENOMIC DNA]</scope>
</reference>
<name>A0A1F4UDX1_UNCW3</name>
<dbReference type="InterPro" id="IPR001036">
    <property type="entry name" value="Acrflvin-R"/>
</dbReference>
<dbReference type="EMBL" id="MEUM01000035">
    <property type="protein sequence ID" value="OGC43134.1"/>
    <property type="molecule type" value="Genomic_DNA"/>
</dbReference>
<feature type="transmembrane region" description="Helical" evidence="9">
    <location>
        <begin position="466"/>
        <end position="490"/>
    </location>
</feature>
<dbReference type="Proteomes" id="UP000177025">
    <property type="component" value="Unassembled WGS sequence"/>
</dbReference>
<comment type="caution">
    <text evidence="13">The sequence shown here is derived from an EMBL/GenBank/DDBJ whole genome shotgun (WGS) entry which is preliminary data.</text>
</comment>
<organism evidence="13 14">
    <name type="scientific">candidate division WOR-3 bacterium RBG_13_43_14</name>
    <dbReference type="NCBI Taxonomy" id="1802590"/>
    <lineage>
        <taxon>Bacteria</taxon>
        <taxon>Bacteria division WOR-3</taxon>
    </lineage>
</organism>
<dbReference type="GO" id="GO:0006605">
    <property type="term" value="P:protein targeting"/>
    <property type="evidence" value="ECO:0007669"/>
    <property type="project" value="UniProtKB-UniRule"/>
</dbReference>
<evidence type="ECO:0000313" key="14">
    <source>
        <dbReference type="Proteomes" id="UP000177025"/>
    </source>
</evidence>